<dbReference type="EMBL" id="MQUA01000014">
    <property type="protein sequence ID" value="PQB03239.1"/>
    <property type="molecule type" value="Genomic_DNA"/>
</dbReference>
<dbReference type="AlphaFoldDB" id="A0A2S7KKU0"/>
<comment type="caution">
    <text evidence="1">The sequence shown here is derived from an EMBL/GenBank/DDBJ whole genome shotgun (WGS) entry which is preliminary data.</text>
</comment>
<organism evidence="1 2">
    <name type="scientific">Polaribacter filamentus</name>
    <dbReference type="NCBI Taxonomy" id="53483"/>
    <lineage>
        <taxon>Bacteria</taxon>
        <taxon>Pseudomonadati</taxon>
        <taxon>Bacteroidota</taxon>
        <taxon>Flavobacteriia</taxon>
        <taxon>Flavobacteriales</taxon>
        <taxon>Flavobacteriaceae</taxon>
    </lineage>
</organism>
<accession>A0A2S7KKU0</accession>
<evidence type="ECO:0000313" key="1">
    <source>
        <dbReference type="EMBL" id="PQB03239.1"/>
    </source>
</evidence>
<proteinExistence type="predicted"/>
<sequence length="1125" mass="130004">MFQKNIFFLIFLIGLSVQSQTISKDFRKKIIEVKTDTIQLDSVPINSQTFKILDVSKKELSSSNYKIDFNQAVLIINSKKYSEITVEYFRFPEFVTKIYAPFDEKLIIKNTTNNGVLYSLTTNKKASEIKLFEGLETKGFITRGLTSGNNQNAVTNSALDLEISGKLSKDVTLRANIFDTNIPIQENGYSQNITDFDRIFIEMFSDNWRVKAGDISLKNNKSFFLPFTKQVAGLEVEANINDNLKVAASGAAVRGKFNNFRFVGVEGNQGPYKLFGTNNEAAILIIEGSESVYANGIPLKRGENADYTINYNLAEISFTTIFPITNDMRITIEFQYSDRNYTRFITYNEVSYESEKLTIAGYLYSENDAKNQPIQQNLTIEQKQILANAGNNTDAMFSESAFLDTYNENKILYKKVTIGAVENFEYSKVETNELYNVTFTNVGANRGDYNLDRSIAIGTIFVFVGVNQGDYQPIVNLIAPTKSQFFIVKSDYNHTEKTQFNSEIALSNNDANLFSTIDDNQNKALAAKVGWQQVLIDKKWQLKSNINYEFAHKNFRTIQRWETVEFNRDWNILTNNATKNYFQSEVRLQNKKDDFVLYRFNNLNYTDVFKGTKHELKSKLKLNNTAVFVDGSFLENTSTLEDNSFFRASAKAEQSLKNSWIGAFVNFETNSRKNINTQNFVTTSHRFKEYEGYFGIGDSTKIFAKIGINYRNNDSIKLNEFTEINNRKTVYINSKLIQNKNTDLSVFANYRITKNYFTEDEKNLNSRVVFNQKLFNEFILLNSVYKTSSGNVPRQDYIYVKTEPGFGFYTWIDYNNDGVQDFNEFEIAQFQDQANYLRLPKPNLRFIATQRAKFQQNITVNPRKWSNKTGVKKLISHFYNQSFLSVANEQERTGNSFRLNPFNFDENSLIGLNLSVRNSLFFNKDLQKNSVTFTFGDSKIKQQYFIGNQENNIKLHQLEYAHKFADLWLIDLLGKTSINTLETENFINRNYKIDAKEIQPKLTFLYNDNNRFSAFYHFKNKQNKLQDFEELNQQKFGMEYFYISKKQNQISANVNVFLNDFTGSANTPVAYQMLEGLQNGKNYTWSLLFNQKLNSFLNLNLNYLGRKSENSKTIHTGSVQLRANF</sequence>
<evidence type="ECO:0000313" key="2">
    <source>
        <dbReference type="Proteomes" id="UP000239522"/>
    </source>
</evidence>
<dbReference type="Proteomes" id="UP000239522">
    <property type="component" value="Unassembled WGS sequence"/>
</dbReference>
<reference evidence="1 2" key="1">
    <citation type="submission" date="2016-11" db="EMBL/GenBank/DDBJ databases">
        <title>Trade-off between light-utilization and light-protection in marine flavobacteria.</title>
        <authorList>
            <person name="Kumagai Y."/>
        </authorList>
    </citation>
    <scope>NUCLEOTIDE SEQUENCE [LARGE SCALE GENOMIC DNA]</scope>
    <source>
        <strain evidence="1 2">ATCC 700397</strain>
    </source>
</reference>
<keyword evidence="2" id="KW-1185">Reference proteome</keyword>
<protein>
    <submittedName>
        <fullName evidence="1">Uncharacterized protein</fullName>
    </submittedName>
</protein>
<dbReference type="OrthoDB" id="9815802at2"/>
<name>A0A2S7KKU0_9FLAO</name>
<gene>
    <name evidence="1" type="ORF">BST83_18180</name>
</gene>